<dbReference type="Proteomes" id="UP000318538">
    <property type="component" value="Chromosome"/>
</dbReference>
<dbReference type="Gene3D" id="3.90.25.10">
    <property type="entry name" value="UDP-galactose 4-epimerase, domain 1"/>
    <property type="match status" value="1"/>
</dbReference>
<feature type="domain" description="NAD(P)-binding" evidence="8">
    <location>
        <begin position="5"/>
        <end position="321"/>
    </location>
</feature>
<name>A0A517NLW5_9BACT</name>
<dbReference type="RefSeq" id="WP_145176920.1">
    <property type="nucleotide sequence ID" value="NZ_CP036525.1"/>
</dbReference>
<gene>
    <name evidence="9" type="primary">rffG_2</name>
    <name evidence="9" type="ORF">K227x_64930</name>
</gene>
<accession>A0A517NLW5</accession>
<dbReference type="InterPro" id="IPR016040">
    <property type="entry name" value="NAD(P)-bd_dom"/>
</dbReference>
<dbReference type="CDD" id="cd05246">
    <property type="entry name" value="dTDP_GD_SDR_e"/>
    <property type="match status" value="1"/>
</dbReference>
<evidence type="ECO:0000256" key="6">
    <source>
        <dbReference type="ARBA" id="ARBA00023239"/>
    </source>
</evidence>
<keyword evidence="5" id="KW-0520">NAD</keyword>
<dbReference type="InterPro" id="IPR036291">
    <property type="entry name" value="NAD(P)-bd_dom_sf"/>
</dbReference>
<dbReference type="GO" id="GO:0008460">
    <property type="term" value="F:dTDP-glucose 4,6-dehydratase activity"/>
    <property type="evidence" value="ECO:0007669"/>
    <property type="project" value="UniProtKB-EC"/>
</dbReference>
<organism evidence="9 10">
    <name type="scientific">Rubripirellula lacrimiformis</name>
    <dbReference type="NCBI Taxonomy" id="1930273"/>
    <lineage>
        <taxon>Bacteria</taxon>
        <taxon>Pseudomonadati</taxon>
        <taxon>Planctomycetota</taxon>
        <taxon>Planctomycetia</taxon>
        <taxon>Pirellulales</taxon>
        <taxon>Pirellulaceae</taxon>
        <taxon>Rubripirellula</taxon>
    </lineage>
</organism>
<dbReference type="PANTHER" id="PTHR43000">
    <property type="entry name" value="DTDP-D-GLUCOSE 4,6-DEHYDRATASE-RELATED"/>
    <property type="match status" value="1"/>
</dbReference>
<dbReference type="Gene3D" id="3.40.50.720">
    <property type="entry name" value="NAD(P)-binding Rossmann-like Domain"/>
    <property type="match status" value="1"/>
</dbReference>
<protein>
    <recommendedName>
        <fullName evidence="4 7">dTDP-glucose 4,6-dehydratase</fullName>
        <ecNumber evidence="4 7">4.2.1.46</ecNumber>
    </recommendedName>
</protein>
<evidence type="ECO:0000259" key="8">
    <source>
        <dbReference type="Pfam" id="PF16363"/>
    </source>
</evidence>
<evidence type="ECO:0000256" key="2">
    <source>
        <dbReference type="ARBA" id="ARBA00001911"/>
    </source>
</evidence>
<evidence type="ECO:0000256" key="5">
    <source>
        <dbReference type="ARBA" id="ARBA00023027"/>
    </source>
</evidence>
<reference evidence="9 10" key="1">
    <citation type="submission" date="2019-02" db="EMBL/GenBank/DDBJ databases">
        <title>Deep-cultivation of Planctomycetes and their phenomic and genomic characterization uncovers novel biology.</title>
        <authorList>
            <person name="Wiegand S."/>
            <person name="Jogler M."/>
            <person name="Boedeker C."/>
            <person name="Pinto D."/>
            <person name="Vollmers J."/>
            <person name="Rivas-Marin E."/>
            <person name="Kohn T."/>
            <person name="Peeters S.H."/>
            <person name="Heuer A."/>
            <person name="Rast P."/>
            <person name="Oberbeckmann S."/>
            <person name="Bunk B."/>
            <person name="Jeske O."/>
            <person name="Meyerdierks A."/>
            <person name="Storesund J.E."/>
            <person name="Kallscheuer N."/>
            <person name="Luecker S."/>
            <person name="Lage O.M."/>
            <person name="Pohl T."/>
            <person name="Merkel B.J."/>
            <person name="Hornburger P."/>
            <person name="Mueller R.-W."/>
            <person name="Bruemmer F."/>
            <person name="Labrenz M."/>
            <person name="Spormann A.M."/>
            <person name="Op den Camp H."/>
            <person name="Overmann J."/>
            <person name="Amann R."/>
            <person name="Jetten M.S.M."/>
            <person name="Mascher T."/>
            <person name="Medema M.H."/>
            <person name="Devos D.P."/>
            <person name="Kaster A.-K."/>
            <person name="Ovreas L."/>
            <person name="Rohde M."/>
            <person name="Galperin M.Y."/>
            <person name="Jogler C."/>
        </authorList>
    </citation>
    <scope>NUCLEOTIDE SEQUENCE [LARGE SCALE GENOMIC DNA]</scope>
    <source>
        <strain evidence="9 10">K22_7</strain>
    </source>
</reference>
<dbReference type="KEGG" id="rlc:K227x_64930"/>
<evidence type="ECO:0000256" key="3">
    <source>
        <dbReference type="ARBA" id="ARBA00008178"/>
    </source>
</evidence>
<proteinExistence type="inferred from homology"/>
<dbReference type="EC" id="4.2.1.46" evidence="4 7"/>
<dbReference type="Pfam" id="PF16363">
    <property type="entry name" value="GDP_Man_Dehyd"/>
    <property type="match status" value="1"/>
</dbReference>
<dbReference type="EMBL" id="CP036525">
    <property type="protein sequence ID" value="QDT08063.1"/>
    <property type="molecule type" value="Genomic_DNA"/>
</dbReference>
<dbReference type="GO" id="GO:0009225">
    <property type="term" value="P:nucleotide-sugar metabolic process"/>
    <property type="evidence" value="ECO:0007669"/>
    <property type="project" value="InterPro"/>
</dbReference>
<comment type="similarity">
    <text evidence="3 7">Belongs to the NAD(P)-dependent epimerase/dehydratase family. dTDP-glucose dehydratase subfamily.</text>
</comment>
<evidence type="ECO:0000313" key="10">
    <source>
        <dbReference type="Proteomes" id="UP000318538"/>
    </source>
</evidence>
<sequence length="342" mass="38512">MRTVLVTGGAGFIGGHLVRQLIDAQTYRVVVVDKLTYAGNLRSLESVWDSPRFSFLHSDICDGPRMLDLLMQHHCDAVINLAAETHVDRSIDSPAPFVQSNVVGTYELLEATRSYLATLSDLQVDRFRFLQVSTDEVYGSLGKDGVFTESTSYSPNSPYSASKAAADHFVRAYHQTYGLPTITTHGCNNYGPFQFPEKLIPLMIQRAVRGEPLPVYGNGKNVREWIHVEDHCIALRLILETGRVGQTYNVGSSTEKTNLEMVRAICDCVDRWTGRSHSSFDQIQWVADRPGHDFRYAIDATKLKHELGWTPQIDFDNGIDQTVKWYLDHPDWTESKTTPQQA</sequence>
<evidence type="ECO:0000256" key="4">
    <source>
        <dbReference type="ARBA" id="ARBA00011990"/>
    </source>
</evidence>
<comment type="catalytic activity">
    <reaction evidence="1 7">
        <text>dTDP-alpha-D-glucose = dTDP-4-dehydro-6-deoxy-alpha-D-glucose + H2O</text>
        <dbReference type="Rhea" id="RHEA:17221"/>
        <dbReference type="ChEBI" id="CHEBI:15377"/>
        <dbReference type="ChEBI" id="CHEBI:57477"/>
        <dbReference type="ChEBI" id="CHEBI:57649"/>
        <dbReference type="EC" id="4.2.1.46"/>
    </reaction>
</comment>
<evidence type="ECO:0000256" key="1">
    <source>
        <dbReference type="ARBA" id="ARBA00001539"/>
    </source>
</evidence>
<keyword evidence="6 7" id="KW-0456">Lyase</keyword>
<comment type="cofactor">
    <cofactor evidence="2 7">
        <name>NAD(+)</name>
        <dbReference type="ChEBI" id="CHEBI:57540"/>
    </cofactor>
</comment>
<dbReference type="InterPro" id="IPR005888">
    <property type="entry name" value="dTDP_Gluc_deHydtase"/>
</dbReference>
<dbReference type="OrthoDB" id="258549at2"/>
<evidence type="ECO:0000256" key="7">
    <source>
        <dbReference type="RuleBase" id="RU004473"/>
    </source>
</evidence>
<keyword evidence="10" id="KW-1185">Reference proteome</keyword>
<dbReference type="SUPFAM" id="SSF51735">
    <property type="entry name" value="NAD(P)-binding Rossmann-fold domains"/>
    <property type="match status" value="1"/>
</dbReference>
<dbReference type="NCBIfam" id="TIGR01181">
    <property type="entry name" value="dTDP_gluc_dehyt"/>
    <property type="match status" value="1"/>
</dbReference>
<evidence type="ECO:0000313" key="9">
    <source>
        <dbReference type="EMBL" id="QDT08063.1"/>
    </source>
</evidence>
<dbReference type="AlphaFoldDB" id="A0A517NLW5"/>